<keyword evidence="5 7" id="KW-1133">Transmembrane helix</keyword>
<comment type="caution">
    <text evidence="9">The sequence shown here is derived from an EMBL/GenBank/DDBJ whole genome shotgun (WGS) entry which is preliminary data.</text>
</comment>
<reference evidence="9 10" key="1">
    <citation type="submission" date="2022-09" db="EMBL/GenBank/DDBJ databases">
        <authorList>
            <person name="Han X.L."/>
            <person name="Wang Q."/>
            <person name="Lu T."/>
        </authorList>
    </citation>
    <scope>NUCLEOTIDE SEQUENCE [LARGE SCALE GENOMIC DNA]</scope>
    <source>
        <strain evidence="9 10">WQ 127069</strain>
    </source>
</reference>
<feature type="transmembrane region" description="Helical" evidence="7">
    <location>
        <begin position="242"/>
        <end position="261"/>
    </location>
</feature>
<proteinExistence type="inferred from homology"/>
<dbReference type="InterPro" id="IPR035906">
    <property type="entry name" value="MetI-like_sf"/>
</dbReference>
<evidence type="ECO:0000256" key="3">
    <source>
        <dbReference type="ARBA" id="ARBA00022475"/>
    </source>
</evidence>
<evidence type="ECO:0000256" key="7">
    <source>
        <dbReference type="RuleBase" id="RU363032"/>
    </source>
</evidence>
<keyword evidence="2 7" id="KW-0813">Transport</keyword>
<dbReference type="EMBL" id="JAOQIO010000032">
    <property type="protein sequence ID" value="MCU6792611.1"/>
    <property type="molecule type" value="Genomic_DNA"/>
</dbReference>
<comment type="similarity">
    <text evidence="7">Belongs to the binding-protein-dependent transport system permease family.</text>
</comment>
<name>A0ABT2UF28_9BACL</name>
<feature type="transmembrane region" description="Helical" evidence="7">
    <location>
        <begin position="74"/>
        <end position="96"/>
    </location>
</feature>
<evidence type="ECO:0000256" key="2">
    <source>
        <dbReference type="ARBA" id="ARBA00022448"/>
    </source>
</evidence>
<dbReference type="InterPro" id="IPR000515">
    <property type="entry name" value="MetI-like"/>
</dbReference>
<gene>
    <name evidence="9" type="ORF">OB236_10815</name>
</gene>
<dbReference type="PANTHER" id="PTHR43744:SF12">
    <property type="entry name" value="ABC TRANSPORTER PERMEASE PROTEIN MG189-RELATED"/>
    <property type="match status" value="1"/>
</dbReference>
<feature type="domain" description="ABC transmembrane type-1" evidence="8">
    <location>
        <begin position="70"/>
        <end position="261"/>
    </location>
</feature>
<sequence>MGNKSSNQWIFNVILVIAAAFFIWPLYWMVTGSFKNLTVAIQIPPEWIPLQPTWINYRTLFVDHSVIKWFGNSLFISSGATVCVLLLSSMAAYAIAKIQFKAGGYIFALMIGSLTLPHAVMFIPLFQMMNELGLINTYAGAMLPVVGWPFGVFLLRQFMQTLPTALIEAARIDGGSEVQIFTRVILPLAKPGLAVLAIFTFVNTWNDYVWQLLILTKDSMFTLPVGVRVVQKAQEFHNNYGIAMAGAVLATLPLIGLFVYFQKYFTKGITLGAVKG</sequence>
<evidence type="ECO:0000313" key="10">
    <source>
        <dbReference type="Proteomes" id="UP001652445"/>
    </source>
</evidence>
<evidence type="ECO:0000256" key="4">
    <source>
        <dbReference type="ARBA" id="ARBA00022692"/>
    </source>
</evidence>
<dbReference type="Gene3D" id="1.10.3720.10">
    <property type="entry name" value="MetI-like"/>
    <property type="match status" value="1"/>
</dbReference>
<feature type="transmembrane region" description="Helical" evidence="7">
    <location>
        <begin position="180"/>
        <end position="202"/>
    </location>
</feature>
<evidence type="ECO:0000256" key="6">
    <source>
        <dbReference type="ARBA" id="ARBA00023136"/>
    </source>
</evidence>
<feature type="transmembrane region" description="Helical" evidence="7">
    <location>
        <begin position="138"/>
        <end position="159"/>
    </location>
</feature>
<evidence type="ECO:0000259" key="8">
    <source>
        <dbReference type="PROSITE" id="PS50928"/>
    </source>
</evidence>
<keyword evidence="10" id="KW-1185">Reference proteome</keyword>
<feature type="transmembrane region" description="Helical" evidence="7">
    <location>
        <begin position="9"/>
        <end position="30"/>
    </location>
</feature>
<dbReference type="Pfam" id="PF00528">
    <property type="entry name" value="BPD_transp_1"/>
    <property type="match status" value="1"/>
</dbReference>
<evidence type="ECO:0000256" key="5">
    <source>
        <dbReference type="ARBA" id="ARBA00022989"/>
    </source>
</evidence>
<dbReference type="Proteomes" id="UP001652445">
    <property type="component" value="Unassembled WGS sequence"/>
</dbReference>
<dbReference type="SUPFAM" id="SSF161098">
    <property type="entry name" value="MetI-like"/>
    <property type="match status" value="1"/>
</dbReference>
<dbReference type="PANTHER" id="PTHR43744">
    <property type="entry name" value="ABC TRANSPORTER PERMEASE PROTEIN MG189-RELATED-RELATED"/>
    <property type="match status" value="1"/>
</dbReference>
<keyword evidence="6 7" id="KW-0472">Membrane</keyword>
<dbReference type="PROSITE" id="PS50928">
    <property type="entry name" value="ABC_TM1"/>
    <property type="match status" value="1"/>
</dbReference>
<accession>A0ABT2UF28</accession>
<organism evidence="9 10">
    <name type="scientific">Paenibacillus baimaensis</name>
    <dbReference type="NCBI Taxonomy" id="2982185"/>
    <lineage>
        <taxon>Bacteria</taxon>
        <taxon>Bacillati</taxon>
        <taxon>Bacillota</taxon>
        <taxon>Bacilli</taxon>
        <taxon>Bacillales</taxon>
        <taxon>Paenibacillaceae</taxon>
        <taxon>Paenibacillus</taxon>
    </lineage>
</organism>
<dbReference type="CDD" id="cd06261">
    <property type="entry name" value="TM_PBP2"/>
    <property type="match status" value="1"/>
</dbReference>
<keyword evidence="3" id="KW-1003">Cell membrane</keyword>
<evidence type="ECO:0000256" key="1">
    <source>
        <dbReference type="ARBA" id="ARBA00004651"/>
    </source>
</evidence>
<keyword evidence="4 7" id="KW-0812">Transmembrane</keyword>
<evidence type="ECO:0000313" key="9">
    <source>
        <dbReference type="EMBL" id="MCU6792611.1"/>
    </source>
</evidence>
<dbReference type="RefSeq" id="WP_262683996.1">
    <property type="nucleotide sequence ID" value="NZ_JAOQIO010000032.1"/>
</dbReference>
<protein>
    <submittedName>
        <fullName evidence="9">Carbohydrate ABC transporter permease</fullName>
    </submittedName>
</protein>
<comment type="subcellular location">
    <subcellularLocation>
        <location evidence="1 7">Cell membrane</location>
        <topology evidence="1 7">Multi-pass membrane protein</topology>
    </subcellularLocation>
</comment>
<feature type="transmembrane region" description="Helical" evidence="7">
    <location>
        <begin position="103"/>
        <end position="126"/>
    </location>
</feature>